<name>A0A1H4G825_9RHOB</name>
<reference evidence="1 2" key="1">
    <citation type="submission" date="2016-10" db="EMBL/GenBank/DDBJ databases">
        <authorList>
            <person name="de Groot N.N."/>
        </authorList>
    </citation>
    <scope>NUCLEOTIDE SEQUENCE [LARGE SCALE GENOMIC DNA]</scope>
    <source>
        <strain evidence="1 2">DSM 15345</strain>
    </source>
</reference>
<keyword evidence="2" id="KW-1185">Reference proteome</keyword>
<protein>
    <submittedName>
        <fullName evidence="1">Uncharacterized protein</fullName>
    </submittedName>
</protein>
<sequence>MCEKYEPIVLSVPDGYLQRLAPYDRDAAWAAILVAIERIGASAAAQGLNAPDLITAVPAGSPPLPGCSRAGREAITPEGHAQAFDIYYRYLRVSPGASQAASAADDLEASFSATSQPQSSCETCPLNWVEVALVEEPPNSDTLAVPYRIYDDTTDVLLVTGTLNTEGVSERHALPTDVTRLQVVFGTEGAEEQASENETMAQLRASALPEWHGFPAGLSEEEFIGRFDARHLTPNELGALITYEPLGSGYVDSVRQLVLAWVDVAEAGSYEGANWLAYLRNRRGAFAEYQIVTGARPASAAESFESGVDQGLTFGFGDEIFSRLDAWLMSRDYEDALRERRQLMEQEETSNRGYFIAGELAGSVPTILIPVGGQVRGATTAARMRSAGGTGATLGAISGAGHDKGDLAERIDGIIVGAATGGIGGALLTGAGILVARGLSRTRIVAFVRKLSRRPRSPRPPHIPDEAADRLFFSGFVDDVAERTADQAVLDPNFMGYLEGGRAGITNAGTRYHTLARWEVDRAVQSGSVPNGYRVLAEHTVKPGQGGSRLDVFIESPAGRLYECDWKTSILSGLDSRVRNDEMLRHAAAVLDRYGRPLAEQQSRSWGPEVVRALRRGGLLQSLTTNQRAALAPWL</sequence>
<dbReference type="EMBL" id="FNQM01000038">
    <property type="protein sequence ID" value="SEB04832.1"/>
    <property type="molecule type" value="Genomic_DNA"/>
</dbReference>
<dbReference type="OrthoDB" id="7990014at2"/>
<organism evidence="1 2">
    <name type="scientific">Rubrimonas cliftonensis</name>
    <dbReference type="NCBI Taxonomy" id="89524"/>
    <lineage>
        <taxon>Bacteria</taxon>
        <taxon>Pseudomonadati</taxon>
        <taxon>Pseudomonadota</taxon>
        <taxon>Alphaproteobacteria</taxon>
        <taxon>Rhodobacterales</taxon>
        <taxon>Paracoccaceae</taxon>
        <taxon>Rubrimonas</taxon>
    </lineage>
</organism>
<dbReference type="RefSeq" id="WP_139284193.1">
    <property type="nucleotide sequence ID" value="NZ_FNQM01000038.1"/>
</dbReference>
<proteinExistence type="predicted"/>
<gene>
    <name evidence="1" type="ORF">SAMN05444370_13815</name>
</gene>
<accession>A0A1H4G825</accession>
<dbReference type="AlphaFoldDB" id="A0A1H4G825"/>
<evidence type="ECO:0000313" key="2">
    <source>
        <dbReference type="Proteomes" id="UP000198703"/>
    </source>
</evidence>
<evidence type="ECO:0000313" key="1">
    <source>
        <dbReference type="EMBL" id="SEB04832.1"/>
    </source>
</evidence>
<dbReference type="Proteomes" id="UP000198703">
    <property type="component" value="Unassembled WGS sequence"/>
</dbReference>